<gene>
    <name evidence="14" type="ORF">K8V70_06690</name>
</gene>
<dbReference type="InterPro" id="IPR017938">
    <property type="entry name" value="Riboflavin_synthase-like_b-brl"/>
</dbReference>
<evidence type="ECO:0000256" key="11">
    <source>
        <dbReference type="PIRSR" id="PIRSR006816-1"/>
    </source>
</evidence>
<evidence type="ECO:0000256" key="10">
    <source>
        <dbReference type="ARBA" id="ARBA00034078"/>
    </source>
</evidence>
<reference evidence="14" key="2">
    <citation type="submission" date="2021-09" db="EMBL/GenBank/DDBJ databases">
        <authorList>
            <person name="Gilroy R."/>
        </authorList>
    </citation>
    <scope>NUCLEOTIDE SEQUENCE</scope>
    <source>
        <strain evidence="14">ChiHjej13B12-9602</strain>
    </source>
</reference>
<evidence type="ECO:0000256" key="2">
    <source>
        <dbReference type="ARBA" id="ARBA00022448"/>
    </source>
</evidence>
<feature type="binding site" evidence="12">
    <location>
        <position position="235"/>
    </location>
    <ligand>
        <name>[2Fe-2S] cluster</name>
        <dbReference type="ChEBI" id="CHEBI:190135"/>
    </ligand>
</feature>
<evidence type="ECO:0000259" key="13">
    <source>
        <dbReference type="PROSITE" id="PS51384"/>
    </source>
</evidence>
<dbReference type="GO" id="GO:0050660">
    <property type="term" value="F:flavin adenine dinucleotide binding"/>
    <property type="evidence" value="ECO:0007669"/>
    <property type="project" value="InterPro"/>
</dbReference>
<dbReference type="SUPFAM" id="SSF63380">
    <property type="entry name" value="Riboflavin synthase domain-like"/>
    <property type="match status" value="1"/>
</dbReference>
<evidence type="ECO:0000256" key="9">
    <source>
        <dbReference type="ARBA" id="ARBA00023014"/>
    </source>
</evidence>
<dbReference type="PROSITE" id="PS51384">
    <property type="entry name" value="FAD_FR"/>
    <property type="match status" value="1"/>
</dbReference>
<dbReference type="CDD" id="cd06218">
    <property type="entry name" value="DHOD_e_trans"/>
    <property type="match status" value="1"/>
</dbReference>
<accession>A0A921LTM6</accession>
<evidence type="ECO:0000256" key="1">
    <source>
        <dbReference type="ARBA" id="ARBA00006422"/>
    </source>
</evidence>
<sequence>MIGGTMPTPSPARVHEFEVVLNEPIADGVYALVLHAPALAAALKPGQFVNIAVPGNAMSLLRIPLSYASADAEAGTAEIWYAVVGEGTERLSQMKPGDTSDLLGPGGHGWTAPEDCQRALLVAGGIGVPPVLCLARELAARGVAFDVCLGAASGSCMVGVEDFEALGAGEVRVCTDDGSAGYHGFCTDPAAELLASGSYGYVATCGPEPMMAKVANASAEVGVYCEVSLERMMSCGFGACSTCAVETTSGMKGACMCGPVFDAKEVVW</sequence>
<feature type="binding site" evidence="12">
    <location>
        <position position="255"/>
    </location>
    <ligand>
        <name>[2Fe-2S] cluster</name>
        <dbReference type="ChEBI" id="CHEBI:190135"/>
    </ligand>
</feature>
<comment type="caution">
    <text evidence="14">The sequence shown here is derived from an EMBL/GenBank/DDBJ whole genome shotgun (WGS) entry which is preliminary data.</text>
</comment>
<dbReference type="AlphaFoldDB" id="A0A921LTM6"/>
<name>A0A921LTM6_9ACTN</name>
<dbReference type="GO" id="GO:0051537">
    <property type="term" value="F:2 iron, 2 sulfur cluster binding"/>
    <property type="evidence" value="ECO:0007669"/>
    <property type="project" value="UniProtKB-KW"/>
</dbReference>
<dbReference type="GO" id="GO:0046872">
    <property type="term" value="F:metal ion binding"/>
    <property type="evidence" value="ECO:0007669"/>
    <property type="project" value="UniProtKB-KW"/>
</dbReference>
<organism evidence="14 15">
    <name type="scientific">Enorma phocaeensis</name>
    <dbReference type="NCBI Taxonomy" id="1871019"/>
    <lineage>
        <taxon>Bacteria</taxon>
        <taxon>Bacillati</taxon>
        <taxon>Actinomycetota</taxon>
        <taxon>Coriobacteriia</taxon>
        <taxon>Coriobacteriales</taxon>
        <taxon>Coriobacteriaceae</taxon>
        <taxon>Enorma</taxon>
    </lineage>
</organism>
<dbReference type="InterPro" id="IPR019480">
    <property type="entry name" value="Dihydroorotate_DH_Fe-S-bd"/>
</dbReference>
<feature type="binding site" evidence="12">
    <location>
        <position position="240"/>
    </location>
    <ligand>
        <name>[2Fe-2S] cluster</name>
        <dbReference type="ChEBI" id="CHEBI:190135"/>
    </ligand>
</feature>
<dbReference type="EMBL" id="DYUZ01000029">
    <property type="protein sequence ID" value="HJG37531.1"/>
    <property type="molecule type" value="Genomic_DNA"/>
</dbReference>
<dbReference type="InterPro" id="IPR050353">
    <property type="entry name" value="PyrK_electron_transfer"/>
</dbReference>
<dbReference type="Gene3D" id="2.10.240.10">
    <property type="entry name" value="Dihydroorotate dehydrogenase, electron transfer subunit"/>
    <property type="match status" value="1"/>
</dbReference>
<dbReference type="PANTHER" id="PTHR43513">
    <property type="entry name" value="DIHYDROOROTATE DEHYDROGENASE B (NAD(+)), ELECTRON TRANSFER SUBUNIT"/>
    <property type="match status" value="1"/>
</dbReference>
<keyword evidence="8 12" id="KW-0408">Iron</keyword>
<dbReference type="RefSeq" id="WP_273190392.1">
    <property type="nucleotide sequence ID" value="NZ_DYUZ01000029.1"/>
</dbReference>
<dbReference type="Proteomes" id="UP000753256">
    <property type="component" value="Unassembled WGS sequence"/>
</dbReference>
<evidence type="ECO:0000256" key="8">
    <source>
        <dbReference type="ARBA" id="ARBA00023004"/>
    </source>
</evidence>
<feature type="binding site" evidence="11">
    <location>
        <begin position="87"/>
        <end position="88"/>
    </location>
    <ligand>
        <name>FAD</name>
        <dbReference type="ChEBI" id="CHEBI:57692"/>
    </ligand>
</feature>
<evidence type="ECO:0000256" key="4">
    <source>
        <dbReference type="ARBA" id="ARBA00022714"/>
    </source>
</evidence>
<evidence type="ECO:0000313" key="15">
    <source>
        <dbReference type="Proteomes" id="UP000753256"/>
    </source>
</evidence>
<evidence type="ECO:0000256" key="6">
    <source>
        <dbReference type="ARBA" id="ARBA00022827"/>
    </source>
</evidence>
<reference evidence="14" key="1">
    <citation type="journal article" date="2021" name="PeerJ">
        <title>Extensive microbial diversity within the chicken gut microbiome revealed by metagenomics and culture.</title>
        <authorList>
            <person name="Gilroy R."/>
            <person name="Ravi A."/>
            <person name="Getino M."/>
            <person name="Pursley I."/>
            <person name="Horton D.L."/>
            <person name="Alikhan N.F."/>
            <person name="Baker D."/>
            <person name="Gharbi K."/>
            <person name="Hall N."/>
            <person name="Watson M."/>
            <person name="Adriaenssens E.M."/>
            <person name="Foster-Nyarko E."/>
            <person name="Jarju S."/>
            <person name="Secka A."/>
            <person name="Antonio M."/>
            <person name="Oren A."/>
            <person name="Chaudhuri R.R."/>
            <person name="La Ragione R."/>
            <person name="Hildebrand F."/>
            <person name="Pallen M.J."/>
        </authorList>
    </citation>
    <scope>NUCLEOTIDE SEQUENCE</scope>
    <source>
        <strain evidence="14">ChiHjej13B12-9602</strain>
    </source>
</reference>
<dbReference type="InterPro" id="IPR017927">
    <property type="entry name" value="FAD-bd_FR_type"/>
</dbReference>
<dbReference type="InterPro" id="IPR006058">
    <property type="entry name" value="2Fe2S_fd_BS"/>
</dbReference>
<evidence type="ECO:0000256" key="7">
    <source>
        <dbReference type="ARBA" id="ARBA00022982"/>
    </source>
</evidence>
<dbReference type="Gene3D" id="2.40.30.10">
    <property type="entry name" value="Translation factors"/>
    <property type="match status" value="1"/>
</dbReference>
<comment type="cofactor">
    <cofactor evidence="10">
        <name>[2Fe-2S] cluster</name>
        <dbReference type="ChEBI" id="CHEBI:190135"/>
    </cofactor>
</comment>
<keyword evidence="6 11" id="KW-0274">FAD</keyword>
<dbReference type="InterPro" id="IPR037117">
    <property type="entry name" value="Dihydroorotate_DH_ele_sf"/>
</dbReference>
<comment type="cofactor">
    <cofactor evidence="12">
        <name>[2Fe-2S] cluster</name>
        <dbReference type="ChEBI" id="CHEBI:190135"/>
    </cofactor>
    <text evidence="12">Binds 1 [2Fe-2S] cluster per subunit.</text>
</comment>
<protein>
    <submittedName>
        <fullName evidence="14">Dihydroorotate dehydrogenase electron transfer subunit</fullName>
    </submittedName>
</protein>
<dbReference type="Gene3D" id="3.40.50.80">
    <property type="entry name" value="Nucleotide-binding domain of ferredoxin-NADP reductase (FNR) module"/>
    <property type="match status" value="1"/>
</dbReference>
<keyword evidence="9 12" id="KW-0411">Iron-sulfur</keyword>
<keyword evidence="4 12" id="KW-0001">2Fe-2S</keyword>
<comment type="cofactor">
    <cofactor evidence="11">
        <name>FAD</name>
        <dbReference type="ChEBI" id="CHEBI:57692"/>
    </cofactor>
    <text evidence="11">Binds 1 FAD per subunit.</text>
</comment>
<feature type="domain" description="FAD-binding FR-type" evidence="13">
    <location>
        <begin position="12"/>
        <end position="112"/>
    </location>
</feature>
<dbReference type="SUPFAM" id="SSF52343">
    <property type="entry name" value="Ferredoxin reductase-like, C-terminal NADP-linked domain"/>
    <property type="match status" value="1"/>
</dbReference>
<proteinExistence type="inferred from homology"/>
<dbReference type="PRINTS" id="PR00410">
    <property type="entry name" value="PHEHYDRXLASE"/>
</dbReference>
<keyword evidence="7" id="KW-0249">Electron transport</keyword>
<dbReference type="InterPro" id="IPR039261">
    <property type="entry name" value="FNR_nucleotide-bd"/>
</dbReference>
<dbReference type="PROSITE" id="PS00197">
    <property type="entry name" value="2FE2S_FER_1"/>
    <property type="match status" value="1"/>
</dbReference>
<evidence type="ECO:0000256" key="12">
    <source>
        <dbReference type="PIRSR" id="PIRSR006816-2"/>
    </source>
</evidence>
<evidence type="ECO:0000256" key="5">
    <source>
        <dbReference type="ARBA" id="ARBA00022723"/>
    </source>
</evidence>
<dbReference type="Pfam" id="PF10418">
    <property type="entry name" value="DHODB_Fe-S_bind"/>
    <property type="match status" value="1"/>
</dbReference>
<feature type="binding site" evidence="12">
    <location>
        <position position="243"/>
    </location>
    <ligand>
        <name>[2Fe-2S] cluster</name>
        <dbReference type="ChEBI" id="CHEBI:190135"/>
    </ligand>
</feature>
<keyword evidence="2" id="KW-0813">Transport</keyword>
<dbReference type="GO" id="GO:0006221">
    <property type="term" value="P:pyrimidine nucleotide biosynthetic process"/>
    <property type="evidence" value="ECO:0007669"/>
    <property type="project" value="InterPro"/>
</dbReference>
<dbReference type="InterPro" id="IPR012165">
    <property type="entry name" value="Cyt_c3_hydrogenase_gsu"/>
</dbReference>
<dbReference type="PIRSF" id="PIRSF006816">
    <property type="entry name" value="Cyc3_hyd_g"/>
    <property type="match status" value="1"/>
</dbReference>
<dbReference type="GO" id="GO:0016491">
    <property type="term" value="F:oxidoreductase activity"/>
    <property type="evidence" value="ECO:0007669"/>
    <property type="project" value="InterPro"/>
</dbReference>
<keyword evidence="3 11" id="KW-0285">Flavoprotein</keyword>
<comment type="similarity">
    <text evidence="1">Belongs to the PyrK family.</text>
</comment>
<evidence type="ECO:0000313" key="14">
    <source>
        <dbReference type="EMBL" id="HJG37531.1"/>
    </source>
</evidence>
<keyword evidence="5 12" id="KW-0479">Metal-binding</keyword>
<dbReference type="PANTHER" id="PTHR43513:SF3">
    <property type="entry name" value="DIHYDROOROTATE DEHYDROGENASE B (NAD(+)), ELECTRON TRANSFER SUBUNIT-RELATED"/>
    <property type="match status" value="1"/>
</dbReference>
<evidence type="ECO:0000256" key="3">
    <source>
        <dbReference type="ARBA" id="ARBA00022630"/>
    </source>
</evidence>